<accession>A0ABS5FYQ6</accession>
<dbReference type="InterPro" id="IPR000073">
    <property type="entry name" value="AB_hydrolase_1"/>
</dbReference>
<dbReference type="Gene3D" id="3.40.50.1820">
    <property type="entry name" value="alpha/beta hydrolase"/>
    <property type="match status" value="1"/>
</dbReference>
<comment type="caution">
    <text evidence="2">The sequence shown here is derived from an EMBL/GenBank/DDBJ whole genome shotgun (WGS) entry which is preliminary data.</text>
</comment>
<evidence type="ECO:0000313" key="3">
    <source>
        <dbReference type="Proteomes" id="UP001315278"/>
    </source>
</evidence>
<dbReference type="EMBL" id="JAFCJH010000080">
    <property type="protein sequence ID" value="MBR0801391.1"/>
    <property type="molecule type" value="Genomic_DNA"/>
</dbReference>
<evidence type="ECO:0000313" key="2">
    <source>
        <dbReference type="EMBL" id="MBR0801391.1"/>
    </source>
</evidence>
<dbReference type="Pfam" id="PF00561">
    <property type="entry name" value="Abhydrolase_1"/>
    <property type="match status" value="1"/>
</dbReference>
<name>A0ABS5FYQ6_9BRAD</name>
<dbReference type="GO" id="GO:0016787">
    <property type="term" value="F:hydrolase activity"/>
    <property type="evidence" value="ECO:0007669"/>
    <property type="project" value="UniProtKB-KW"/>
</dbReference>
<proteinExistence type="predicted"/>
<protein>
    <submittedName>
        <fullName evidence="2">Alpha/beta fold hydrolase</fullName>
    </submittedName>
</protein>
<dbReference type="PANTHER" id="PTHR36837">
    <property type="entry name" value="POLY(3-HYDROXYALKANOATE) POLYMERASE SUBUNIT PHAC"/>
    <property type="match status" value="1"/>
</dbReference>
<dbReference type="Proteomes" id="UP001315278">
    <property type="component" value="Unassembled WGS sequence"/>
</dbReference>
<dbReference type="SUPFAM" id="SSF53474">
    <property type="entry name" value="alpha/beta-Hydrolases"/>
    <property type="match status" value="1"/>
</dbReference>
<keyword evidence="2" id="KW-0378">Hydrolase</keyword>
<reference evidence="3" key="1">
    <citation type="journal article" date="2021" name="ISME J.">
        <title>Evolutionary origin and ecological implication of a unique nif island in free-living Bradyrhizobium lineages.</title>
        <authorList>
            <person name="Tao J."/>
        </authorList>
    </citation>
    <scope>NUCLEOTIDE SEQUENCE [LARGE SCALE GENOMIC DNA]</scope>
    <source>
        <strain evidence="3">SZCCT0434</strain>
    </source>
</reference>
<dbReference type="InterPro" id="IPR051321">
    <property type="entry name" value="PHA/PHB_synthase"/>
</dbReference>
<feature type="domain" description="AB hydrolase-1" evidence="1">
    <location>
        <begin position="92"/>
        <end position="336"/>
    </location>
</feature>
<gene>
    <name evidence="2" type="ORF">JQ615_39190</name>
</gene>
<evidence type="ECO:0000259" key="1">
    <source>
        <dbReference type="Pfam" id="PF00561"/>
    </source>
</evidence>
<organism evidence="2 3">
    <name type="scientific">Bradyrhizobium jicamae</name>
    <dbReference type="NCBI Taxonomy" id="280332"/>
    <lineage>
        <taxon>Bacteria</taxon>
        <taxon>Pseudomonadati</taxon>
        <taxon>Pseudomonadota</taxon>
        <taxon>Alphaproteobacteria</taxon>
        <taxon>Hyphomicrobiales</taxon>
        <taxon>Nitrobacteraceae</taxon>
        <taxon>Bradyrhizobium</taxon>
    </lineage>
</organism>
<dbReference type="PANTHER" id="PTHR36837:SF2">
    <property type="entry name" value="POLY(3-HYDROXYALKANOATE) POLYMERASE SUBUNIT PHAC"/>
    <property type="match status" value="1"/>
</dbReference>
<dbReference type="InterPro" id="IPR029058">
    <property type="entry name" value="AB_hydrolase_fold"/>
</dbReference>
<keyword evidence="3" id="KW-1185">Reference proteome</keyword>
<sequence length="359" mass="41112">MTAVQVAEQTFVQRIRSEVDRAIQRNIKGLEYLSSPAPAVGLTPKDIIYRRGTLNLYHYRPLCEDVYRVPLLLVMATTNKAYVFDLAPGQSLIEFLLRRGYDVFVIDWDAPRLDEKGLRFEDYVLDFIPNCIRRVQERSDTEDVTLIGYCMGGVLSTMYAALHPDGPVRNLGLFTTPINWSQMKLMRNWTDRRYFDVDRLVDTLGVIPADVIAAGFDMQRPTQRVAGTIRLWDNMWNDEFVKSYRMFDRWGNDTLPLAGEYFRQTIKELLWENRLMNGGLSIGGKDVDLANIKVPVLHVVAEHDHLIPYDCAKELIARIGSESKEEVMLKGGHVSVVAGPNAVRRMWPKLDQWLGARST</sequence>
<dbReference type="RefSeq" id="WP_212495442.1">
    <property type="nucleotide sequence ID" value="NZ_JAFCJH010000080.1"/>
</dbReference>